<dbReference type="STRING" id="640132.Srot_1051"/>
<feature type="modified residue" description="N6-(pyridoxal phosphate)lysine" evidence="14">
    <location>
        <position position="203"/>
    </location>
</feature>
<evidence type="ECO:0000256" key="8">
    <source>
        <dbReference type="ARBA" id="ARBA00022679"/>
    </source>
</evidence>
<evidence type="ECO:0000256" key="16">
    <source>
        <dbReference type="RuleBase" id="RU004516"/>
    </source>
</evidence>
<dbReference type="GO" id="GO:0052654">
    <property type="term" value="F:L-leucine-2-oxoglutarate transaminase activity"/>
    <property type="evidence" value="ECO:0007669"/>
    <property type="project" value="RHEA"/>
</dbReference>
<comment type="catalytic activity">
    <reaction evidence="13 17">
        <text>L-leucine + 2-oxoglutarate = 4-methyl-2-oxopentanoate + L-glutamate</text>
        <dbReference type="Rhea" id="RHEA:18321"/>
        <dbReference type="ChEBI" id="CHEBI:16810"/>
        <dbReference type="ChEBI" id="CHEBI:17865"/>
        <dbReference type="ChEBI" id="CHEBI:29985"/>
        <dbReference type="ChEBI" id="CHEBI:57427"/>
        <dbReference type="EC" id="2.6.1.42"/>
    </reaction>
</comment>
<comment type="pathway">
    <text evidence="4">Amino-acid biosynthesis; L-leucine biosynthesis; L-leucine from 3-methyl-2-oxobutanoate: step 4/4.</text>
</comment>
<gene>
    <name evidence="18" type="ordered locus">Srot_1051</name>
</gene>
<evidence type="ECO:0000256" key="5">
    <source>
        <dbReference type="ARBA" id="ARBA00009320"/>
    </source>
</evidence>
<keyword evidence="19" id="KW-1185">Reference proteome</keyword>
<dbReference type="GO" id="GO:0009099">
    <property type="term" value="P:L-valine biosynthetic process"/>
    <property type="evidence" value="ECO:0007669"/>
    <property type="project" value="UniProtKB-UniPathway"/>
</dbReference>
<evidence type="ECO:0000256" key="4">
    <source>
        <dbReference type="ARBA" id="ARBA00005072"/>
    </source>
</evidence>
<dbReference type="NCBIfam" id="TIGR01123">
    <property type="entry name" value="ilvE_II"/>
    <property type="match status" value="1"/>
</dbReference>
<evidence type="ECO:0000256" key="3">
    <source>
        <dbReference type="ARBA" id="ARBA00004931"/>
    </source>
</evidence>
<dbReference type="PANTHER" id="PTHR11825:SF44">
    <property type="entry name" value="BRANCHED-CHAIN-AMINO-ACID AMINOTRANSFERASE"/>
    <property type="match status" value="1"/>
</dbReference>
<dbReference type="UniPathway" id="UPA00047">
    <property type="reaction ID" value="UER00058"/>
</dbReference>
<evidence type="ECO:0000313" key="19">
    <source>
        <dbReference type="Proteomes" id="UP000002247"/>
    </source>
</evidence>
<dbReference type="EMBL" id="CP001958">
    <property type="protein sequence ID" value="ADG97524.1"/>
    <property type="molecule type" value="Genomic_DNA"/>
</dbReference>
<dbReference type="GO" id="GO:0052656">
    <property type="term" value="F:L-isoleucine-2-oxoglutarate transaminase activity"/>
    <property type="evidence" value="ECO:0007669"/>
    <property type="project" value="RHEA"/>
</dbReference>
<dbReference type="InterPro" id="IPR005786">
    <property type="entry name" value="B_amino_transII"/>
</dbReference>
<dbReference type="PANTHER" id="PTHR11825">
    <property type="entry name" value="SUBGROUP IIII AMINOTRANSFERASE"/>
    <property type="match status" value="1"/>
</dbReference>
<evidence type="ECO:0000256" key="11">
    <source>
        <dbReference type="ARBA" id="ARBA00048212"/>
    </source>
</evidence>
<protein>
    <recommendedName>
        <fullName evidence="17">Branched-chain-amino-acid aminotransferase</fullName>
        <ecNumber evidence="17">2.6.1.42</ecNumber>
    </recommendedName>
</protein>
<dbReference type="AlphaFoldDB" id="D6ZF00"/>
<evidence type="ECO:0000256" key="9">
    <source>
        <dbReference type="ARBA" id="ARBA00022898"/>
    </source>
</evidence>
<sequence length="370" mass="40137">MTLASGFAVSRNPAPLAAAEREAVLADPGFGTKFTDHMISISYTRGEGWHDARALPYGPVSLEPSARVFHYAEEIFEGLKAYRQPDGSVAVFRPEANARRFQRSARRIAIPELPEELFLEAIRQLIALDHQWVPPAGSEHSLYLRPFAFADEFALGLHIANSYRFLVIACPAGPYFKGGVKPTKIWVSSEYTRAAPGGTGDAKCGGNYAGAMLGQMQAAAHECDQVIFLDATERKYLEEGAGMNLFLVFGSGAQAKLVTPATTGTILEGVTRDSILQLALDAGYAVEERRVSFEELREKSRSGEMTEMFACGTAAVVTPIGEIRSAEGEFAIGNGQPGQVTMALRDTLTGIQRGQFADAHHWMSTVWSPS</sequence>
<dbReference type="HOGENOM" id="CLU_031922_0_2_11"/>
<comment type="pathway">
    <text evidence="2">Amino-acid biosynthesis; L-isoleucine biosynthesis; L-isoleucine from 2-oxobutanoate: step 4/4.</text>
</comment>
<reference evidence="18 19" key="1">
    <citation type="journal article" date="2010" name="Stand. Genomic Sci.">
        <title>Complete genome sequence of Segniliparus rotundus type strain (CDC 1076).</title>
        <authorList>
            <person name="Sikorski J."/>
            <person name="Lapidus A."/>
            <person name="Copeland A."/>
            <person name="Misra M."/>
            <person name="Glavina Del Rio T."/>
            <person name="Nolan M."/>
            <person name="Lucas S."/>
            <person name="Chen F."/>
            <person name="Tice H."/>
            <person name="Cheng J.F."/>
            <person name="Jando M."/>
            <person name="Schneider S."/>
            <person name="Bruce D."/>
            <person name="Goodwin L."/>
            <person name="Pitluck S."/>
            <person name="Liolios K."/>
            <person name="Mikhailova N."/>
            <person name="Pati A."/>
            <person name="Ivanova N."/>
            <person name="Mavromatis K."/>
            <person name="Chen A."/>
            <person name="Palaniappan K."/>
            <person name="Chertkov O."/>
            <person name="Land M."/>
            <person name="Hauser L."/>
            <person name="Chang Y.J."/>
            <person name="Jeffries C.D."/>
            <person name="Brettin T."/>
            <person name="Detter J.C."/>
            <person name="Han C."/>
            <person name="Rohde M."/>
            <person name="Goker M."/>
            <person name="Bristow J."/>
            <person name="Eisen J.A."/>
            <person name="Markowitz V."/>
            <person name="Hugenholtz P."/>
            <person name="Kyrpides N.C."/>
            <person name="Klenk H.P."/>
        </authorList>
    </citation>
    <scope>NUCLEOTIDE SEQUENCE [LARGE SCALE GENOMIC DNA]</scope>
    <source>
        <strain evidence="19">ATCC BAA-972 / CDC 1076 / CIP 108378 / DSM 44985 / JCM 13578</strain>
    </source>
</reference>
<accession>D6ZF00</accession>
<evidence type="ECO:0000256" key="14">
    <source>
        <dbReference type="PIRSR" id="PIRSR006468-1"/>
    </source>
</evidence>
<evidence type="ECO:0000256" key="10">
    <source>
        <dbReference type="ARBA" id="ARBA00023304"/>
    </source>
</evidence>
<dbReference type="InterPro" id="IPR036038">
    <property type="entry name" value="Aminotransferase-like"/>
</dbReference>
<dbReference type="RefSeq" id="WP_013137980.1">
    <property type="nucleotide sequence ID" value="NC_014168.1"/>
</dbReference>
<evidence type="ECO:0000256" key="2">
    <source>
        <dbReference type="ARBA" id="ARBA00004824"/>
    </source>
</evidence>
<dbReference type="OrthoDB" id="9804984at2"/>
<dbReference type="SUPFAM" id="SSF56752">
    <property type="entry name" value="D-aminoacid aminotransferase-like PLP-dependent enzymes"/>
    <property type="match status" value="1"/>
</dbReference>
<keyword evidence="8 17" id="KW-0808">Transferase</keyword>
<evidence type="ECO:0000313" key="18">
    <source>
        <dbReference type="EMBL" id="ADG97524.1"/>
    </source>
</evidence>
<dbReference type="PROSITE" id="PS00770">
    <property type="entry name" value="AA_TRANSFER_CLASS_4"/>
    <property type="match status" value="1"/>
</dbReference>
<dbReference type="Proteomes" id="UP000002247">
    <property type="component" value="Chromosome"/>
</dbReference>
<proteinExistence type="inferred from homology"/>
<evidence type="ECO:0000256" key="1">
    <source>
        <dbReference type="ARBA" id="ARBA00001933"/>
    </source>
</evidence>
<dbReference type="Gene3D" id="3.20.10.10">
    <property type="entry name" value="D-amino Acid Aminotransferase, subunit A, domain 2"/>
    <property type="match status" value="1"/>
</dbReference>
<dbReference type="InterPro" id="IPR043132">
    <property type="entry name" value="BCAT-like_C"/>
</dbReference>
<dbReference type="EC" id="2.6.1.42" evidence="17"/>
<evidence type="ECO:0000256" key="15">
    <source>
        <dbReference type="RuleBase" id="RU004106"/>
    </source>
</evidence>
<keyword evidence="10 17" id="KW-0100">Branched-chain amino acid biosynthesis</keyword>
<dbReference type="KEGG" id="srt:Srot_1051"/>
<comment type="catalytic activity">
    <reaction evidence="12 17">
        <text>L-isoleucine + 2-oxoglutarate = (S)-3-methyl-2-oxopentanoate + L-glutamate</text>
        <dbReference type="Rhea" id="RHEA:24801"/>
        <dbReference type="ChEBI" id="CHEBI:16810"/>
        <dbReference type="ChEBI" id="CHEBI:29985"/>
        <dbReference type="ChEBI" id="CHEBI:35146"/>
        <dbReference type="ChEBI" id="CHEBI:58045"/>
        <dbReference type="EC" id="2.6.1.42"/>
    </reaction>
</comment>
<dbReference type="GO" id="GO:0009097">
    <property type="term" value="P:isoleucine biosynthetic process"/>
    <property type="evidence" value="ECO:0007669"/>
    <property type="project" value="UniProtKB-UniPathway"/>
</dbReference>
<dbReference type="NCBIfam" id="NF009897">
    <property type="entry name" value="PRK13357.1"/>
    <property type="match status" value="1"/>
</dbReference>
<dbReference type="InterPro" id="IPR043131">
    <property type="entry name" value="BCAT-like_N"/>
</dbReference>
<comment type="cofactor">
    <cofactor evidence="1 16">
        <name>pyridoxal 5'-phosphate</name>
        <dbReference type="ChEBI" id="CHEBI:597326"/>
    </cofactor>
</comment>
<dbReference type="InterPro" id="IPR018300">
    <property type="entry name" value="Aminotrans_IV_CS"/>
</dbReference>
<name>D6ZF00_SEGRD</name>
<keyword evidence="7 17" id="KW-0028">Amino-acid biosynthesis</keyword>
<evidence type="ECO:0000256" key="13">
    <source>
        <dbReference type="ARBA" id="ARBA00049229"/>
    </source>
</evidence>
<dbReference type="GO" id="GO:0009098">
    <property type="term" value="P:L-leucine biosynthetic process"/>
    <property type="evidence" value="ECO:0007669"/>
    <property type="project" value="UniProtKB-UniPathway"/>
</dbReference>
<dbReference type="Gene3D" id="3.30.470.10">
    <property type="match status" value="1"/>
</dbReference>
<dbReference type="CDD" id="cd01557">
    <property type="entry name" value="BCAT_beta_family"/>
    <property type="match status" value="1"/>
</dbReference>
<dbReference type="eggNOG" id="COG0115">
    <property type="taxonomic scope" value="Bacteria"/>
</dbReference>
<dbReference type="InterPro" id="IPR001544">
    <property type="entry name" value="Aminotrans_IV"/>
</dbReference>
<dbReference type="GO" id="GO:0052655">
    <property type="term" value="F:L-valine-2-oxoglutarate transaminase activity"/>
    <property type="evidence" value="ECO:0007669"/>
    <property type="project" value="RHEA"/>
</dbReference>
<keyword evidence="9 16" id="KW-0663">Pyridoxal phosphate</keyword>
<organism evidence="18 19">
    <name type="scientific">Segniliparus rotundus (strain ATCC BAA-972 / CDC 1076 / CIP 108378 / DSM 44985 / JCM 13578)</name>
    <dbReference type="NCBI Taxonomy" id="640132"/>
    <lineage>
        <taxon>Bacteria</taxon>
        <taxon>Bacillati</taxon>
        <taxon>Actinomycetota</taxon>
        <taxon>Actinomycetes</taxon>
        <taxon>Mycobacteriales</taxon>
        <taxon>Segniliparaceae</taxon>
        <taxon>Segniliparus</taxon>
    </lineage>
</organism>
<dbReference type="UniPathway" id="UPA00049">
    <property type="reaction ID" value="UER00062"/>
</dbReference>
<dbReference type="InterPro" id="IPR033939">
    <property type="entry name" value="BCAT_family"/>
</dbReference>
<comment type="pathway">
    <text evidence="3">Amino-acid biosynthesis; L-valine biosynthesis; L-valine from pyruvate: step 4/4.</text>
</comment>
<evidence type="ECO:0000256" key="6">
    <source>
        <dbReference type="ARBA" id="ARBA00022576"/>
    </source>
</evidence>
<dbReference type="PIRSF" id="PIRSF006468">
    <property type="entry name" value="BCAT1"/>
    <property type="match status" value="1"/>
</dbReference>
<dbReference type="UniPathway" id="UPA00048">
    <property type="reaction ID" value="UER00073"/>
</dbReference>
<evidence type="ECO:0000256" key="12">
    <source>
        <dbReference type="ARBA" id="ARBA00048798"/>
    </source>
</evidence>
<comment type="similarity">
    <text evidence="5 15">Belongs to the class-IV pyridoxal-phosphate-dependent aminotransferase family.</text>
</comment>
<comment type="catalytic activity">
    <reaction evidence="11 17">
        <text>L-valine + 2-oxoglutarate = 3-methyl-2-oxobutanoate + L-glutamate</text>
        <dbReference type="Rhea" id="RHEA:24813"/>
        <dbReference type="ChEBI" id="CHEBI:11851"/>
        <dbReference type="ChEBI" id="CHEBI:16810"/>
        <dbReference type="ChEBI" id="CHEBI:29985"/>
        <dbReference type="ChEBI" id="CHEBI:57762"/>
        <dbReference type="EC" id="2.6.1.42"/>
    </reaction>
</comment>
<keyword evidence="6 17" id="KW-0032">Aminotransferase</keyword>
<evidence type="ECO:0000256" key="17">
    <source>
        <dbReference type="RuleBase" id="RU004517"/>
    </source>
</evidence>
<evidence type="ECO:0000256" key="7">
    <source>
        <dbReference type="ARBA" id="ARBA00022605"/>
    </source>
</evidence>
<dbReference type="Pfam" id="PF01063">
    <property type="entry name" value="Aminotran_4"/>
    <property type="match status" value="1"/>
</dbReference>